<feature type="transmembrane region" description="Helical" evidence="3">
    <location>
        <begin position="606"/>
        <end position="627"/>
    </location>
</feature>
<dbReference type="Proteomes" id="UP000198641">
    <property type="component" value="Unassembled WGS sequence"/>
</dbReference>
<organism evidence="5 6">
    <name type="scientific">Onishia taeanensis</name>
    <dbReference type="NCBI Taxonomy" id="284577"/>
    <lineage>
        <taxon>Bacteria</taxon>
        <taxon>Pseudomonadati</taxon>
        <taxon>Pseudomonadota</taxon>
        <taxon>Gammaproteobacteria</taxon>
        <taxon>Oceanospirillales</taxon>
        <taxon>Halomonadaceae</taxon>
        <taxon>Onishia</taxon>
    </lineage>
</organism>
<keyword evidence="1" id="KW-1188">Viral release from host cell</keyword>
<dbReference type="AlphaFoldDB" id="A0A1G7SWT7"/>
<evidence type="ECO:0000259" key="4">
    <source>
        <dbReference type="Pfam" id="PF10145"/>
    </source>
</evidence>
<keyword evidence="3" id="KW-0812">Transmembrane</keyword>
<feature type="domain" description="Phage tail tape measure protein" evidence="4">
    <location>
        <begin position="239"/>
        <end position="438"/>
    </location>
</feature>
<dbReference type="InterPro" id="IPR010090">
    <property type="entry name" value="Phage_tape_meas"/>
</dbReference>
<dbReference type="PANTHER" id="PTHR37813:SF1">
    <property type="entry name" value="FELS-2 PROPHAGE PROTEIN"/>
    <property type="match status" value="1"/>
</dbReference>
<reference evidence="5 6" key="1">
    <citation type="submission" date="2016-10" db="EMBL/GenBank/DDBJ databases">
        <authorList>
            <person name="de Groot N.N."/>
        </authorList>
    </citation>
    <scope>NUCLEOTIDE SEQUENCE [LARGE SCALE GENOMIC DNA]</scope>
    <source>
        <strain evidence="5 6">BH539</strain>
    </source>
</reference>
<protein>
    <submittedName>
        <fullName evidence="5">Phage tail tape measure protein, TP901 family, core region</fullName>
    </submittedName>
</protein>
<gene>
    <name evidence="5" type="ORF">SAMN05216571_1089</name>
</gene>
<keyword evidence="3" id="KW-1133">Transmembrane helix</keyword>
<keyword evidence="2" id="KW-0175">Coiled coil</keyword>
<evidence type="ECO:0000256" key="2">
    <source>
        <dbReference type="SAM" id="Coils"/>
    </source>
</evidence>
<dbReference type="EMBL" id="FNCI01000008">
    <property type="protein sequence ID" value="SDG27254.1"/>
    <property type="molecule type" value="Genomic_DNA"/>
</dbReference>
<keyword evidence="6" id="KW-1185">Reference proteome</keyword>
<dbReference type="NCBIfam" id="TIGR01760">
    <property type="entry name" value="tape_meas_TP901"/>
    <property type="match status" value="1"/>
</dbReference>
<dbReference type="PANTHER" id="PTHR37813">
    <property type="entry name" value="FELS-2 PROPHAGE PROTEIN"/>
    <property type="match status" value="1"/>
</dbReference>
<accession>A0A1G7SWT7</accession>
<dbReference type="OrthoDB" id="8019720at2"/>
<sequence length="868" mass="92563">MARDLKMQVILDAVDRVTRPLKKISQGSGKTAEALRASRDQLRHLERAQKDLRGFRELKRQSEGSARALEDQQREVRDLTREIERAEGPTRQLNRQRDAAIRKARALKDQYQGEQRKLQELRGTMTRVDGVTGKYGEQQRELTRRIREANGQLERQQQQLRETARRQKAATEAANRYHRATGRAGRMAGAGAAGMATGGAALYGGARMLAPGVDYGAAMSRVQALTRLEKDDPRMQALRDQARELGSSTSFSATQAADAQGFLAMAGFDPEAIRAAMPDMLNLAKANNTDLGRTADIGSNLLSGFGLDPSEMGRLSDVITATTTRANVDLEMLGESMKYVAPHAKAMGLSLEEAAAMAGMLGNVGIQGSQAGTTLRAMMTRLAAPTSKASGALKELGVNAKDADGNLRNVPKILADVARATEEMGNADRAEYLKNIFGEEPGAGMAELIAQQGSAGVEKFVEILDNAAGENARVAKTMADNIKGDLQGLNSAWEEVGITITDTNDGPLRDLIQNVTDITRGVGNWMKANPDLTAQLTTAAAVVAGLVTVGGGLTLMLASILGPIALARYGMAMFGIKGGGLIRVLGSIAKNAIPMVIGALRMLGAAAMANPILAIIAAVAAGALFIWQNWDWLGPKFQALWENMKEWPGKAWETITGAFNEGIGGVTRLLANWSPMGIIWRGITEGLTAMGVEIPEKFMGLGNAIVDGLMAGIDAKWQALKDKVSSLTDGVSGWFKDALGINSPSRVFAGYGRNTLEGYQQGLEQREPNTLRQVGQFSQRLKRAGAGMAIGAASLPAVADVPIDTRAPLSSAGGGDVHITTGDIHVHASPGMDEQALARYVAAEVQRALAEASRDAGARRRSALYDTD</sequence>
<feature type="transmembrane region" description="Helical" evidence="3">
    <location>
        <begin position="539"/>
        <end position="569"/>
    </location>
</feature>
<feature type="coiled-coil region" evidence="2">
    <location>
        <begin position="55"/>
        <end position="173"/>
    </location>
</feature>
<keyword evidence="3" id="KW-0472">Membrane</keyword>
<evidence type="ECO:0000313" key="6">
    <source>
        <dbReference type="Proteomes" id="UP000198641"/>
    </source>
</evidence>
<evidence type="ECO:0000256" key="1">
    <source>
        <dbReference type="ARBA" id="ARBA00022612"/>
    </source>
</evidence>
<name>A0A1G7SWT7_9GAMM</name>
<dbReference type="STRING" id="284577.SAMN05216571_1089"/>
<proteinExistence type="predicted"/>
<evidence type="ECO:0000313" key="5">
    <source>
        <dbReference type="EMBL" id="SDG27254.1"/>
    </source>
</evidence>
<dbReference type="Pfam" id="PF10145">
    <property type="entry name" value="PhageMin_Tail"/>
    <property type="match status" value="1"/>
</dbReference>
<dbReference type="RefSeq" id="WP_139172616.1">
    <property type="nucleotide sequence ID" value="NZ_FNCI01000008.1"/>
</dbReference>
<evidence type="ECO:0000256" key="3">
    <source>
        <dbReference type="SAM" id="Phobius"/>
    </source>
</evidence>